<sequence>MWKSKMYLDRDYASISQSNNDLRYEVYGAEQPLTGSLTSFPDLEDPEEVNPKHVSLLVFCIACFIFAGTFLVLFIAVQMTHKPLEA</sequence>
<keyword evidence="1" id="KW-1133">Transmembrane helix</keyword>
<organism evidence="2 3">
    <name type="scientific">Penicillium capsulatum</name>
    <dbReference type="NCBI Taxonomy" id="69766"/>
    <lineage>
        <taxon>Eukaryota</taxon>
        <taxon>Fungi</taxon>
        <taxon>Dikarya</taxon>
        <taxon>Ascomycota</taxon>
        <taxon>Pezizomycotina</taxon>
        <taxon>Eurotiomycetes</taxon>
        <taxon>Eurotiomycetidae</taxon>
        <taxon>Eurotiales</taxon>
        <taxon>Aspergillaceae</taxon>
        <taxon>Penicillium</taxon>
    </lineage>
</organism>
<reference evidence="2" key="2">
    <citation type="journal article" date="2023" name="IMA Fungus">
        <title>Comparative genomic study of the Penicillium genus elucidates a diverse pangenome and 15 lateral gene transfer events.</title>
        <authorList>
            <person name="Petersen C."/>
            <person name="Sorensen T."/>
            <person name="Nielsen M.R."/>
            <person name="Sondergaard T.E."/>
            <person name="Sorensen J.L."/>
            <person name="Fitzpatrick D.A."/>
            <person name="Frisvad J.C."/>
            <person name="Nielsen K.L."/>
        </authorList>
    </citation>
    <scope>NUCLEOTIDE SEQUENCE</scope>
    <source>
        <strain evidence="2">IBT 21917</strain>
    </source>
</reference>
<evidence type="ECO:0000256" key="1">
    <source>
        <dbReference type="SAM" id="Phobius"/>
    </source>
</evidence>
<feature type="transmembrane region" description="Helical" evidence="1">
    <location>
        <begin position="56"/>
        <end position="77"/>
    </location>
</feature>
<name>A0A9W9LL14_9EURO</name>
<keyword evidence="1" id="KW-0472">Membrane</keyword>
<dbReference type="Proteomes" id="UP001146351">
    <property type="component" value="Unassembled WGS sequence"/>
</dbReference>
<proteinExistence type="predicted"/>
<dbReference type="AlphaFoldDB" id="A0A9W9LL14"/>
<dbReference type="EMBL" id="JAPQKO010000005">
    <property type="protein sequence ID" value="KAJ5161208.1"/>
    <property type="molecule type" value="Genomic_DNA"/>
</dbReference>
<accession>A0A9W9LL14</accession>
<keyword evidence="1" id="KW-0812">Transmembrane</keyword>
<keyword evidence="3" id="KW-1185">Reference proteome</keyword>
<comment type="caution">
    <text evidence="2">The sequence shown here is derived from an EMBL/GenBank/DDBJ whole genome shotgun (WGS) entry which is preliminary data.</text>
</comment>
<protein>
    <submittedName>
        <fullName evidence="2">Uncharacterized protein</fullName>
    </submittedName>
</protein>
<evidence type="ECO:0000313" key="3">
    <source>
        <dbReference type="Proteomes" id="UP001146351"/>
    </source>
</evidence>
<reference evidence="2" key="1">
    <citation type="submission" date="2022-11" db="EMBL/GenBank/DDBJ databases">
        <authorList>
            <person name="Petersen C."/>
        </authorList>
    </citation>
    <scope>NUCLEOTIDE SEQUENCE</scope>
    <source>
        <strain evidence="2">IBT 21917</strain>
    </source>
</reference>
<gene>
    <name evidence="2" type="ORF">N7492_006600</name>
</gene>
<evidence type="ECO:0000313" key="2">
    <source>
        <dbReference type="EMBL" id="KAJ5161208.1"/>
    </source>
</evidence>